<sequence>MAETSQPVVNEIKRLVLVTDAWQPQVNGVVRTLNTTTRVLRALGVEVHVISPLEFNTVPCPTYPSIQLAVLPGEKVRRRITELAPHALHVATEGPLGWAARNFAVELGIPFTTAVHTRFPEYVYARLALPLSVTYRYLHWFHSHSKSIMVPTPMVKRDLESHAFEHVQLWSRGVDTEIFRPPSPNTRMSRSDSEYPIFLYAGRVAVEKNVEAFLALDLPGQKWVVGDGPALQGLQEAYPNARYFGFLNQTELAKLYQQANVFVFPSKTDTFGLVLLEAMATGLPVAAYPVSGPIDVVGTSGAGVLDENLRSACMRALEIDPAVARAHAEKYSWTAATRMFASNLQYISPFVFAKGVQEWTNARFLDDGSNDLVSFLPPHLVEWLGKNDGEEQATEPQAGALLEPLPGLPCSGDGPIPLPCSTEASDSMASYTSSSSGSSTNSSGSGTSTPCLRAATAEDPFVISGSGGKGSELALGVYHYESTSWAYLMVVCVGVTMVGNYFFSFVFKPRGGKTPGSIKRPAGYRRQLSLPSEDGRSVGSVTPPLSPASTCSYSVFSTEESLW</sequence>
<dbReference type="GO" id="GO:0016757">
    <property type="term" value="F:glycosyltransferase activity"/>
    <property type="evidence" value="ECO:0007669"/>
    <property type="project" value="UniProtKB-KW"/>
</dbReference>
<evidence type="ECO:0000256" key="3">
    <source>
        <dbReference type="SAM" id="Phobius"/>
    </source>
</evidence>
<dbReference type="InterPro" id="IPR050194">
    <property type="entry name" value="Glycosyltransferase_grp1"/>
</dbReference>
<name>A0A4D9CLL1_9STRA</name>
<feature type="transmembrane region" description="Helical" evidence="3">
    <location>
        <begin position="485"/>
        <end position="507"/>
    </location>
</feature>
<keyword evidence="3" id="KW-0812">Transmembrane</keyword>
<evidence type="ECO:0000256" key="1">
    <source>
        <dbReference type="ARBA" id="ARBA00022676"/>
    </source>
</evidence>
<evidence type="ECO:0000256" key="2">
    <source>
        <dbReference type="SAM" id="MobiDB-lite"/>
    </source>
</evidence>
<accession>A0A4D9CLL1</accession>
<keyword evidence="3" id="KW-0472">Membrane</keyword>
<dbReference type="AlphaFoldDB" id="A0A4D9CLL1"/>
<dbReference type="Pfam" id="PF00534">
    <property type="entry name" value="Glycos_transf_1"/>
    <property type="match status" value="1"/>
</dbReference>
<evidence type="ECO:0008006" key="8">
    <source>
        <dbReference type="Google" id="ProtNLM"/>
    </source>
</evidence>
<evidence type="ECO:0000313" key="6">
    <source>
        <dbReference type="EMBL" id="TFJ79990.1"/>
    </source>
</evidence>
<dbReference type="Proteomes" id="UP000355283">
    <property type="component" value="Unassembled WGS sequence"/>
</dbReference>
<proteinExistence type="predicted"/>
<evidence type="ECO:0000259" key="4">
    <source>
        <dbReference type="Pfam" id="PF00534"/>
    </source>
</evidence>
<keyword evidence="7" id="KW-1185">Reference proteome</keyword>
<feature type="region of interest" description="Disordered" evidence="2">
    <location>
        <begin position="424"/>
        <end position="451"/>
    </location>
</feature>
<dbReference type="Gene3D" id="3.40.50.2000">
    <property type="entry name" value="Glycogen Phosphorylase B"/>
    <property type="match status" value="2"/>
</dbReference>
<protein>
    <recommendedName>
        <fullName evidence="8">Glycosyltransferase subfamily 4-like N-terminal domain-containing protein</fullName>
    </recommendedName>
</protein>
<comment type="caution">
    <text evidence="6">The sequence shown here is derived from an EMBL/GenBank/DDBJ whole genome shotgun (WGS) entry which is preliminary data.</text>
</comment>
<evidence type="ECO:0000259" key="5">
    <source>
        <dbReference type="Pfam" id="PF13439"/>
    </source>
</evidence>
<organism evidence="6 7">
    <name type="scientific">Nannochloropsis salina CCMP1776</name>
    <dbReference type="NCBI Taxonomy" id="1027361"/>
    <lineage>
        <taxon>Eukaryota</taxon>
        <taxon>Sar</taxon>
        <taxon>Stramenopiles</taxon>
        <taxon>Ochrophyta</taxon>
        <taxon>Eustigmatophyceae</taxon>
        <taxon>Eustigmatales</taxon>
        <taxon>Monodopsidaceae</taxon>
        <taxon>Microchloropsis</taxon>
        <taxon>Microchloropsis salina</taxon>
    </lineage>
</organism>
<dbReference type="InterPro" id="IPR001296">
    <property type="entry name" value="Glyco_trans_1"/>
</dbReference>
<dbReference type="Pfam" id="PF13439">
    <property type="entry name" value="Glyco_transf_4"/>
    <property type="match status" value="1"/>
</dbReference>
<reference evidence="6 7" key="1">
    <citation type="submission" date="2019-01" db="EMBL/GenBank/DDBJ databases">
        <title>Nuclear Genome Assembly of the Microalgal Biofuel strain Nannochloropsis salina CCMP1776.</title>
        <authorList>
            <person name="Hovde B."/>
        </authorList>
    </citation>
    <scope>NUCLEOTIDE SEQUENCE [LARGE SCALE GENOMIC DNA]</scope>
    <source>
        <strain evidence="6 7">CCMP1776</strain>
    </source>
</reference>
<dbReference type="PANTHER" id="PTHR45947:SF3">
    <property type="entry name" value="SULFOQUINOVOSYL TRANSFERASE SQD2"/>
    <property type="match status" value="1"/>
</dbReference>
<feature type="domain" description="Glycosyltransferase subfamily 4-like N-terminal" evidence="5">
    <location>
        <begin position="26"/>
        <end position="177"/>
    </location>
</feature>
<feature type="compositionally biased region" description="Low complexity" evidence="2">
    <location>
        <begin position="425"/>
        <end position="449"/>
    </location>
</feature>
<dbReference type="SUPFAM" id="SSF53756">
    <property type="entry name" value="UDP-Glycosyltransferase/glycogen phosphorylase"/>
    <property type="match status" value="1"/>
</dbReference>
<evidence type="ECO:0000313" key="7">
    <source>
        <dbReference type="Proteomes" id="UP000355283"/>
    </source>
</evidence>
<dbReference type="CDD" id="cd03814">
    <property type="entry name" value="GT4-like"/>
    <property type="match status" value="1"/>
</dbReference>
<keyword evidence="1" id="KW-0808">Transferase</keyword>
<keyword evidence="3" id="KW-1133">Transmembrane helix</keyword>
<dbReference type="InterPro" id="IPR028098">
    <property type="entry name" value="Glyco_trans_4-like_N"/>
</dbReference>
<feature type="region of interest" description="Disordered" evidence="2">
    <location>
        <begin position="514"/>
        <end position="543"/>
    </location>
</feature>
<keyword evidence="1" id="KW-0328">Glycosyltransferase</keyword>
<dbReference type="EMBL" id="SDOX01000183">
    <property type="protein sequence ID" value="TFJ79990.1"/>
    <property type="molecule type" value="Genomic_DNA"/>
</dbReference>
<gene>
    <name evidence="6" type="ORF">NSK_008548</name>
</gene>
<dbReference type="OrthoDB" id="443318at2759"/>
<feature type="domain" description="Glycosyl transferase family 1" evidence="4">
    <location>
        <begin position="190"/>
        <end position="305"/>
    </location>
</feature>
<dbReference type="PANTHER" id="PTHR45947">
    <property type="entry name" value="SULFOQUINOVOSYL TRANSFERASE SQD2"/>
    <property type="match status" value="1"/>
</dbReference>